<keyword evidence="2" id="KW-0547">Nucleotide-binding</keyword>
<evidence type="ECO:0000256" key="3">
    <source>
        <dbReference type="ARBA" id="ARBA00023134"/>
    </source>
</evidence>
<evidence type="ECO:0000313" key="6">
    <source>
        <dbReference type="Proteomes" id="UP000694568"/>
    </source>
</evidence>
<organism evidence="5 6">
    <name type="scientific">Sander lucioperca</name>
    <name type="common">Pike-perch</name>
    <name type="synonym">Perca lucioperca</name>
    <dbReference type="NCBI Taxonomy" id="283035"/>
    <lineage>
        <taxon>Eukaryota</taxon>
        <taxon>Metazoa</taxon>
        <taxon>Chordata</taxon>
        <taxon>Craniata</taxon>
        <taxon>Vertebrata</taxon>
        <taxon>Euteleostomi</taxon>
        <taxon>Actinopterygii</taxon>
        <taxon>Neopterygii</taxon>
        <taxon>Teleostei</taxon>
        <taxon>Neoteleostei</taxon>
        <taxon>Acanthomorphata</taxon>
        <taxon>Eupercaria</taxon>
        <taxon>Perciformes</taxon>
        <taxon>Percoidei</taxon>
        <taxon>Percidae</taxon>
        <taxon>Luciopercinae</taxon>
        <taxon>Sander</taxon>
    </lineage>
</organism>
<keyword evidence="6" id="KW-1185">Reference proteome</keyword>
<dbReference type="PANTHER" id="PTHR10903:SF184">
    <property type="entry name" value="GTP-BINDING PROTEIN A"/>
    <property type="match status" value="1"/>
</dbReference>
<dbReference type="GeneTree" id="ENSGT01140000282522"/>
<dbReference type="Pfam" id="PF04548">
    <property type="entry name" value="AIG1"/>
    <property type="match status" value="2"/>
</dbReference>
<dbReference type="GO" id="GO:0005525">
    <property type="term" value="F:GTP binding"/>
    <property type="evidence" value="ECO:0007669"/>
    <property type="project" value="UniProtKB-KW"/>
</dbReference>
<comment type="similarity">
    <text evidence="1">Belongs to the TRAFAC class TrmE-Era-EngA-EngB-Septin-like GTPase superfamily. AIG1/Toc34/Toc159-like paraseptin GTPase family. IAN subfamily.</text>
</comment>
<dbReference type="Proteomes" id="UP000694568">
    <property type="component" value="Unplaced"/>
</dbReference>
<evidence type="ECO:0000313" key="5">
    <source>
        <dbReference type="Ensembl" id="ENSSLUP00000018167.1"/>
    </source>
</evidence>
<protein>
    <submittedName>
        <fullName evidence="5">GTPase IMAP family member 8-like</fullName>
    </submittedName>
</protein>
<dbReference type="Gene3D" id="3.40.50.300">
    <property type="entry name" value="P-loop containing nucleotide triphosphate hydrolases"/>
    <property type="match status" value="2"/>
</dbReference>
<dbReference type="InterPro" id="IPR027417">
    <property type="entry name" value="P-loop_NTPase"/>
</dbReference>
<keyword evidence="3" id="KW-0342">GTP-binding</keyword>
<dbReference type="PANTHER" id="PTHR10903">
    <property type="entry name" value="GTPASE, IMAP FAMILY MEMBER-RELATED"/>
    <property type="match status" value="1"/>
</dbReference>
<evidence type="ECO:0000256" key="2">
    <source>
        <dbReference type="ARBA" id="ARBA00022741"/>
    </source>
</evidence>
<feature type="domain" description="AIG1-type G" evidence="4">
    <location>
        <begin position="10"/>
        <end position="199"/>
    </location>
</feature>
<proteinExistence type="inferred from homology"/>
<reference evidence="5" key="1">
    <citation type="submission" date="2025-08" db="UniProtKB">
        <authorList>
            <consortium name="Ensembl"/>
        </authorList>
    </citation>
    <scope>IDENTIFICATION</scope>
</reference>
<feature type="domain" description="AIG1-type G" evidence="4">
    <location>
        <begin position="201"/>
        <end position="399"/>
    </location>
</feature>
<name>A0A8C9Y0C6_SANLU</name>
<sequence>MSPVQPPDLDPDLTIVLLGNTGVGKSASGNTILGRPAFESKPSFDPVTTEISEQTGNVFREQILVVDTPGILGRKDTKKIKKYGKKLVSSRRRCLFLVVIRVGRFTDEDQKAVRVAMRVLGTRGVKKSYLLFTGGDELEGRTLEDLIFKGRGGKLRKVVRKFAGYHLFNNKDDDEEQVRELLQKSGHLPTQDQPDPPADDSKNRRVVLIGLPGAGKSSSGNTILGSDQFKSGDGFNPVTTETASKSARVEDRQVTVVDTPGITDLTGNQLYEGIMKWIAEASPGPHAFVIVVRIGSIFTADIKLFKLLEQMFGGDVSKYSMVLFTHGDKLKGGRSIDDLIRSNQHVSDLVSMCDGRFCVFDNKTKRSREQVRNFLSKVDEIVSGNGGQNYTDEMFRVAQTLPNERRDLSGNAGQSESSLWDILMRLTESHEEDTMSMVASAIGEVIGAGLVAAIEANAAVTAGIAEATLGAKVLEAVVEPK</sequence>
<dbReference type="FunFam" id="3.40.50.300:FF:000366">
    <property type="entry name" value="GTPase, IMAP family member 2"/>
    <property type="match status" value="1"/>
</dbReference>
<accession>A0A8C9Y0C6</accession>
<reference evidence="5" key="2">
    <citation type="submission" date="2025-09" db="UniProtKB">
        <authorList>
            <consortium name="Ensembl"/>
        </authorList>
    </citation>
    <scope>IDENTIFICATION</scope>
</reference>
<dbReference type="Ensembl" id="ENSSLUT00000018744.1">
    <property type="protein sequence ID" value="ENSSLUP00000018167.1"/>
    <property type="gene ID" value="ENSSLUG00000008466.1"/>
</dbReference>
<dbReference type="SUPFAM" id="SSF52540">
    <property type="entry name" value="P-loop containing nucleoside triphosphate hydrolases"/>
    <property type="match status" value="2"/>
</dbReference>
<dbReference type="AlphaFoldDB" id="A0A8C9Y0C6"/>
<dbReference type="InterPro" id="IPR045058">
    <property type="entry name" value="GIMA/IAN/Toc"/>
</dbReference>
<evidence type="ECO:0000259" key="4">
    <source>
        <dbReference type="PROSITE" id="PS51720"/>
    </source>
</evidence>
<evidence type="ECO:0000256" key="1">
    <source>
        <dbReference type="ARBA" id="ARBA00008535"/>
    </source>
</evidence>
<dbReference type="PROSITE" id="PS51720">
    <property type="entry name" value="G_AIG1"/>
    <property type="match status" value="2"/>
</dbReference>
<dbReference type="InterPro" id="IPR006703">
    <property type="entry name" value="G_AIG1"/>
</dbReference>